<dbReference type="AlphaFoldDB" id="A0A1I4YEV5"/>
<evidence type="ECO:0000313" key="1">
    <source>
        <dbReference type="EMBL" id="SFN36109.1"/>
    </source>
</evidence>
<name>A0A1I4YEV5_9MICO</name>
<protein>
    <recommendedName>
        <fullName evidence="3">Squalene cyclase</fullName>
    </recommendedName>
</protein>
<organism evidence="1 2">
    <name type="scientific">Mycetocola miduiensis</name>
    <dbReference type="NCBI Taxonomy" id="995034"/>
    <lineage>
        <taxon>Bacteria</taxon>
        <taxon>Bacillati</taxon>
        <taxon>Actinomycetota</taxon>
        <taxon>Actinomycetes</taxon>
        <taxon>Micrococcales</taxon>
        <taxon>Microbacteriaceae</taxon>
        <taxon>Mycetocola</taxon>
    </lineage>
</organism>
<dbReference type="InterPro" id="IPR008930">
    <property type="entry name" value="Terpenoid_cyclase/PrenylTrfase"/>
</dbReference>
<dbReference type="Proteomes" id="UP000198867">
    <property type="component" value="Unassembled WGS sequence"/>
</dbReference>
<dbReference type="OrthoDB" id="370326at2"/>
<evidence type="ECO:0000313" key="2">
    <source>
        <dbReference type="Proteomes" id="UP000198867"/>
    </source>
</evidence>
<dbReference type="RefSeq" id="WP_090707944.1">
    <property type="nucleotide sequence ID" value="NZ_FOVM01000001.1"/>
</dbReference>
<dbReference type="SUPFAM" id="SSF48239">
    <property type="entry name" value="Terpenoid cyclases/Protein prenyltransferases"/>
    <property type="match status" value="1"/>
</dbReference>
<accession>A0A1I4YEV5</accession>
<gene>
    <name evidence="1" type="ORF">SAMN05216219_0144</name>
</gene>
<proteinExistence type="predicted"/>
<reference evidence="2" key="1">
    <citation type="submission" date="2016-10" db="EMBL/GenBank/DDBJ databases">
        <authorList>
            <person name="Varghese N."/>
            <person name="Submissions S."/>
        </authorList>
    </citation>
    <scope>NUCLEOTIDE SEQUENCE [LARGE SCALE GENOMIC DNA]</scope>
    <source>
        <strain evidence="2">CGMCC 1.11101</strain>
    </source>
</reference>
<sequence>MTVTDWLLDSDPAIRWQVMRDLLDEPADAVENERARVATEGWGAKILALQEPTGQWDGGVYDPAESRDPDAPGQPWSATHHTLVLFRELRPDPASAAARNAIDLVRENVTWDHGKQRYFDADDEPCVDGMVVAIGDYFGENVQGIVDRILDQQLDDGGWNCDAQIGSTRSSFHSTICVLEGLLQHEQSTGATADVTAARRRAEEYLLERRMLRRLSTGQIADPEWTLFSFPNRWYYDALRGLDYFRAAGLAPDPRLDEAIDLVESKRGADGRWLLENTHPGKVHFEMEKEGEASRWISLRALRVLDWFASGP</sequence>
<dbReference type="EMBL" id="FOVM01000001">
    <property type="protein sequence ID" value="SFN36109.1"/>
    <property type="molecule type" value="Genomic_DNA"/>
</dbReference>
<dbReference type="Gene3D" id="1.50.10.20">
    <property type="match status" value="1"/>
</dbReference>
<evidence type="ECO:0008006" key="3">
    <source>
        <dbReference type="Google" id="ProtNLM"/>
    </source>
</evidence>
<keyword evidence="2" id="KW-1185">Reference proteome</keyword>